<feature type="region of interest" description="Disordered" evidence="1">
    <location>
        <begin position="165"/>
        <end position="189"/>
    </location>
</feature>
<dbReference type="GO" id="GO:0032259">
    <property type="term" value="P:methylation"/>
    <property type="evidence" value="ECO:0007669"/>
    <property type="project" value="UniProtKB-KW"/>
</dbReference>
<evidence type="ECO:0000313" key="4">
    <source>
        <dbReference type="Proteomes" id="UP001596392"/>
    </source>
</evidence>
<keyword evidence="3" id="KW-0489">Methyltransferase</keyword>
<dbReference type="CDD" id="cd02440">
    <property type="entry name" value="AdoMet_MTases"/>
    <property type="match status" value="1"/>
</dbReference>
<dbReference type="PANTHER" id="PTHR43861">
    <property type="entry name" value="TRANS-ACONITATE 2-METHYLTRANSFERASE-RELATED"/>
    <property type="match status" value="1"/>
</dbReference>
<evidence type="ECO:0000313" key="3">
    <source>
        <dbReference type="EMBL" id="MFC7247864.1"/>
    </source>
</evidence>
<feature type="domain" description="Methyltransferase type 11" evidence="2">
    <location>
        <begin position="37"/>
        <end position="134"/>
    </location>
</feature>
<dbReference type="Pfam" id="PF08241">
    <property type="entry name" value="Methyltransf_11"/>
    <property type="match status" value="1"/>
</dbReference>
<organism evidence="3 4">
    <name type="scientific">Catellatospora aurea</name>
    <dbReference type="NCBI Taxonomy" id="1337874"/>
    <lineage>
        <taxon>Bacteria</taxon>
        <taxon>Bacillati</taxon>
        <taxon>Actinomycetota</taxon>
        <taxon>Actinomycetes</taxon>
        <taxon>Micromonosporales</taxon>
        <taxon>Micromonosporaceae</taxon>
        <taxon>Catellatospora</taxon>
    </lineage>
</organism>
<name>A0ABW2HB78_9ACTN</name>
<keyword evidence="4" id="KW-1185">Reference proteome</keyword>
<proteinExistence type="predicted"/>
<accession>A0ABW2HB78</accession>
<sequence>MERTVTTARIAGPRTAVIWSVLRDELAGHDGRPLGVVDVGGGNGSFAVPLAEAGHTVTVVDPSPDALASLLRRATDAGVADRVRALQGDADSLGDLVPPAAADLVLCHAVFEYVDDPDAVARALHDALRPGGAASVLVANRAAAVLSRAIAGQWQAATALLTAGGESSEAGRPGGPSGRATSGDTQARAAARDTVRRRFDLLGAEALLAEAGLHVEQAHGVRVVADLVPGVVADADPESLLAFELAASAVPPYRDVATQLHLLARRRGSSDD</sequence>
<comment type="caution">
    <text evidence="3">The sequence shown here is derived from an EMBL/GenBank/DDBJ whole genome shotgun (WGS) entry which is preliminary data.</text>
</comment>
<evidence type="ECO:0000256" key="1">
    <source>
        <dbReference type="SAM" id="MobiDB-lite"/>
    </source>
</evidence>
<evidence type="ECO:0000259" key="2">
    <source>
        <dbReference type="Pfam" id="PF08241"/>
    </source>
</evidence>
<dbReference type="GO" id="GO:0008168">
    <property type="term" value="F:methyltransferase activity"/>
    <property type="evidence" value="ECO:0007669"/>
    <property type="project" value="UniProtKB-KW"/>
</dbReference>
<dbReference type="Gene3D" id="3.40.50.150">
    <property type="entry name" value="Vaccinia Virus protein VP39"/>
    <property type="match status" value="1"/>
</dbReference>
<dbReference type="Proteomes" id="UP001596392">
    <property type="component" value="Unassembled WGS sequence"/>
</dbReference>
<reference evidence="4" key="1">
    <citation type="journal article" date="2019" name="Int. J. Syst. Evol. Microbiol.">
        <title>The Global Catalogue of Microorganisms (GCM) 10K type strain sequencing project: providing services to taxonomists for standard genome sequencing and annotation.</title>
        <authorList>
            <consortium name="The Broad Institute Genomics Platform"/>
            <consortium name="The Broad Institute Genome Sequencing Center for Infectious Disease"/>
            <person name="Wu L."/>
            <person name="Ma J."/>
        </authorList>
    </citation>
    <scope>NUCLEOTIDE SEQUENCE [LARGE SCALE GENOMIC DNA]</scope>
    <source>
        <strain evidence="4">CGMCC 1.9106</strain>
    </source>
</reference>
<dbReference type="EMBL" id="JBHTAC010000067">
    <property type="protein sequence ID" value="MFC7247864.1"/>
    <property type="molecule type" value="Genomic_DNA"/>
</dbReference>
<gene>
    <name evidence="3" type="ORF">ACFQO7_35835</name>
</gene>
<dbReference type="RefSeq" id="WP_376810559.1">
    <property type="nucleotide sequence ID" value="NZ_JBHTAC010000067.1"/>
</dbReference>
<dbReference type="InterPro" id="IPR013216">
    <property type="entry name" value="Methyltransf_11"/>
</dbReference>
<dbReference type="SUPFAM" id="SSF53335">
    <property type="entry name" value="S-adenosyl-L-methionine-dependent methyltransferases"/>
    <property type="match status" value="1"/>
</dbReference>
<protein>
    <submittedName>
        <fullName evidence="3">Methyltransferase domain-containing protein</fullName>
    </submittedName>
</protein>
<dbReference type="InterPro" id="IPR029063">
    <property type="entry name" value="SAM-dependent_MTases_sf"/>
</dbReference>
<keyword evidence="3" id="KW-0808">Transferase</keyword>